<proteinExistence type="inferred from homology"/>
<comment type="pathway">
    <text evidence="8">Cell wall biogenesis; peptidoglycan biosynthesis.</text>
</comment>
<dbReference type="InterPro" id="IPR051050">
    <property type="entry name" value="Lipid_II_flippase_MurJ/MviN"/>
</dbReference>
<evidence type="ECO:0000313" key="11">
    <source>
        <dbReference type="Proteomes" id="UP000198577"/>
    </source>
</evidence>
<keyword evidence="6 8" id="KW-1133">Transmembrane helix</keyword>
<dbReference type="AlphaFoldDB" id="A0A1I5XP67"/>
<dbReference type="PIRSF" id="PIRSF002869">
    <property type="entry name" value="MviN"/>
    <property type="match status" value="1"/>
</dbReference>
<keyword evidence="8 9" id="KW-0961">Cell wall biogenesis/degradation</keyword>
<feature type="transmembrane region" description="Helical" evidence="8">
    <location>
        <begin position="227"/>
        <end position="247"/>
    </location>
</feature>
<feature type="transmembrane region" description="Helical" evidence="8">
    <location>
        <begin position="185"/>
        <end position="207"/>
    </location>
</feature>
<organism evidence="10 11">
    <name type="scientific">Caldicoprobacter faecalis</name>
    <dbReference type="NCBI Taxonomy" id="937334"/>
    <lineage>
        <taxon>Bacteria</taxon>
        <taxon>Bacillati</taxon>
        <taxon>Bacillota</taxon>
        <taxon>Clostridia</taxon>
        <taxon>Caldicoprobacterales</taxon>
        <taxon>Caldicoprobacteraceae</taxon>
        <taxon>Caldicoprobacter</taxon>
    </lineage>
</organism>
<evidence type="ECO:0000256" key="3">
    <source>
        <dbReference type="ARBA" id="ARBA00022692"/>
    </source>
</evidence>
<comment type="subcellular location">
    <subcellularLocation>
        <location evidence="1 8">Cell membrane</location>
        <topology evidence="1 8">Multi-pass membrane protein</topology>
    </subcellularLocation>
</comment>
<dbReference type="NCBIfam" id="TIGR01695">
    <property type="entry name" value="murJ_mviN"/>
    <property type="match status" value="1"/>
</dbReference>
<keyword evidence="2 8" id="KW-1003">Cell membrane</keyword>
<dbReference type="GO" id="GO:0008360">
    <property type="term" value="P:regulation of cell shape"/>
    <property type="evidence" value="ECO:0007669"/>
    <property type="project" value="UniProtKB-UniRule"/>
</dbReference>
<gene>
    <name evidence="8" type="primary">murJ</name>
    <name evidence="10" type="ORF">SAMN05444406_1293</name>
</gene>
<dbReference type="EMBL" id="FOXR01000029">
    <property type="protein sequence ID" value="SFQ33710.1"/>
    <property type="molecule type" value="Genomic_DNA"/>
</dbReference>
<dbReference type="Pfam" id="PF03023">
    <property type="entry name" value="MurJ"/>
    <property type="match status" value="1"/>
</dbReference>
<dbReference type="InterPro" id="IPR004268">
    <property type="entry name" value="MurJ"/>
</dbReference>
<feature type="transmembrane region" description="Helical" evidence="8">
    <location>
        <begin position="408"/>
        <end position="427"/>
    </location>
</feature>
<reference evidence="10 11" key="1">
    <citation type="submission" date="2016-10" db="EMBL/GenBank/DDBJ databases">
        <authorList>
            <person name="de Groot N.N."/>
        </authorList>
    </citation>
    <scope>NUCLEOTIDE SEQUENCE [LARGE SCALE GENOMIC DNA]</scope>
    <source>
        <strain evidence="10 11">DSM 20678</strain>
    </source>
</reference>
<comment type="similarity">
    <text evidence="8 9">Belongs to the MurJ/MviN family.</text>
</comment>
<feature type="transmembrane region" description="Helical" evidence="8">
    <location>
        <begin position="128"/>
        <end position="151"/>
    </location>
</feature>
<feature type="transmembrane region" description="Helical" evidence="8">
    <location>
        <begin position="309"/>
        <end position="326"/>
    </location>
</feature>
<feature type="transmembrane region" description="Helical" evidence="8">
    <location>
        <begin position="158"/>
        <end position="179"/>
    </location>
</feature>
<dbReference type="PANTHER" id="PTHR47019">
    <property type="entry name" value="LIPID II FLIPPASE MURJ"/>
    <property type="match status" value="1"/>
</dbReference>
<dbReference type="UniPathway" id="UPA00219"/>
<keyword evidence="7 8" id="KW-0472">Membrane</keyword>
<keyword evidence="11" id="KW-1185">Reference proteome</keyword>
<feature type="transmembrane region" description="Helical" evidence="8">
    <location>
        <begin position="271"/>
        <end position="289"/>
    </location>
</feature>
<accession>A0A1I5XP67</accession>
<protein>
    <recommendedName>
        <fullName evidence="8">Probable lipid II flippase MurJ</fullName>
    </recommendedName>
</protein>
<dbReference type="GO" id="GO:0034204">
    <property type="term" value="P:lipid translocation"/>
    <property type="evidence" value="ECO:0007669"/>
    <property type="project" value="TreeGrafter"/>
</dbReference>
<evidence type="ECO:0000256" key="1">
    <source>
        <dbReference type="ARBA" id="ARBA00004651"/>
    </source>
</evidence>
<name>A0A1I5XP67_9FIRM</name>
<dbReference type="PANTHER" id="PTHR47019:SF1">
    <property type="entry name" value="LIPID II FLIPPASE MURJ"/>
    <property type="match status" value="1"/>
</dbReference>
<dbReference type="GO" id="GO:0071555">
    <property type="term" value="P:cell wall organization"/>
    <property type="evidence" value="ECO:0007669"/>
    <property type="project" value="UniProtKB-UniRule"/>
</dbReference>
<evidence type="ECO:0000256" key="5">
    <source>
        <dbReference type="ARBA" id="ARBA00022984"/>
    </source>
</evidence>
<keyword evidence="5 8" id="KW-0573">Peptidoglycan synthesis</keyword>
<feature type="transmembrane region" description="Helical" evidence="8">
    <location>
        <begin position="475"/>
        <end position="498"/>
    </location>
</feature>
<feature type="transmembrane region" description="Helical" evidence="8">
    <location>
        <begin position="12"/>
        <end position="31"/>
    </location>
</feature>
<evidence type="ECO:0000256" key="2">
    <source>
        <dbReference type="ARBA" id="ARBA00022475"/>
    </source>
</evidence>
<feature type="transmembrane region" description="Helical" evidence="8">
    <location>
        <begin position="385"/>
        <end position="402"/>
    </location>
</feature>
<dbReference type="HAMAP" id="MF_02078">
    <property type="entry name" value="MurJ_MviN"/>
    <property type="match status" value="1"/>
</dbReference>
<dbReference type="GO" id="GO:0009252">
    <property type="term" value="P:peptidoglycan biosynthetic process"/>
    <property type="evidence" value="ECO:0007669"/>
    <property type="project" value="UniProtKB-UniRule"/>
</dbReference>
<dbReference type="GO" id="GO:0015648">
    <property type="term" value="F:lipid-linked peptidoglycan transporter activity"/>
    <property type="evidence" value="ECO:0007669"/>
    <property type="project" value="UniProtKB-UniRule"/>
</dbReference>
<evidence type="ECO:0000256" key="4">
    <source>
        <dbReference type="ARBA" id="ARBA00022960"/>
    </source>
</evidence>
<dbReference type="PRINTS" id="PR01806">
    <property type="entry name" value="VIRFACTRMVIN"/>
</dbReference>
<dbReference type="OrthoDB" id="9804143at2"/>
<comment type="function">
    <text evidence="8 9">Involved in peptidoglycan biosynthesis. Transports lipid-linked peptidoglycan precursors from the inner to the outer leaflet of the cytoplasmic membrane.</text>
</comment>
<feature type="transmembrane region" description="Helical" evidence="8">
    <location>
        <begin position="439"/>
        <end position="460"/>
    </location>
</feature>
<keyword evidence="3 8" id="KW-0812">Transmembrane</keyword>
<evidence type="ECO:0000256" key="9">
    <source>
        <dbReference type="PIRNR" id="PIRNR002869"/>
    </source>
</evidence>
<dbReference type="GO" id="GO:0005886">
    <property type="term" value="C:plasma membrane"/>
    <property type="evidence" value="ECO:0007669"/>
    <property type="project" value="UniProtKB-SubCell"/>
</dbReference>
<dbReference type="Proteomes" id="UP000198577">
    <property type="component" value="Unassembled WGS sequence"/>
</dbReference>
<feature type="transmembrane region" description="Helical" evidence="8">
    <location>
        <begin position="90"/>
        <end position="108"/>
    </location>
</feature>
<keyword evidence="8 9" id="KW-0813">Transport</keyword>
<sequence>MQQHISYKKATILVMIITLLSKITGFLREILLGSAYGATYVTDAYLVSLTIPQTLFASIAAAIGTTYIPLYSRIRVEEGSEEAVRFTSRVLNVVLVISTALAVLGMVFTRPIVSLIAMGFKGEVLELAVGFTRITFPMIIFIGMCQIFISFLQANNEFVLPALIGIPNNMIIIAVLLLSDMVGSYGLVFGTLVGSVVQLAVLLPGVFKKDYRYSRVLNFKDPYVVKVAALALPVMLGSTVQQLNALIDRMLASGLPEGSISALNFANRLNGFAYGLFTVSVATVIYPLLSRLSAEEDMAGFKDKLIKALNVITLIILPITVGAVVLRRPIVSVLFERGQFDARATSMTASALMFYSLGMVFYGYRDVLNRTFYSLQDTRTPMLNGVLTVLCNIVLNLILVRFMQHDGLALATSLSAMIMTLLLFANLRKRLGGIGGRKLLGAFLKCGVASLIMGVAVYWLNGIAAEYISMSSKMVGFLILALEIGFGALLYFGLIYLFRVEEVKWLIDMVKKRLRISE</sequence>
<keyword evidence="4 8" id="KW-0133">Cell shape</keyword>
<evidence type="ECO:0000313" key="10">
    <source>
        <dbReference type="EMBL" id="SFQ33710.1"/>
    </source>
</evidence>
<feature type="transmembrane region" description="Helical" evidence="8">
    <location>
        <begin position="51"/>
        <end position="70"/>
    </location>
</feature>
<feature type="transmembrane region" description="Helical" evidence="8">
    <location>
        <begin position="346"/>
        <end position="364"/>
    </location>
</feature>
<evidence type="ECO:0000256" key="8">
    <source>
        <dbReference type="HAMAP-Rule" id="MF_02078"/>
    </source>
</evidence>
<dbReference type="RefSeq" id="WP_092282627.1">
    <property type="nucleotide sequence ID" value="NZ_FOXR01000029.1"/>
</dbReference>
<evidence type="ECO:0000256" key="7">
    <source>
        <dbReference type="ARBA" id="ARBA00023136"/>
    </source>
</evidence>
<evidence type="ECO:0000256" key="6">
    <source>
        <dbReference type="ARBA" id="ARBA00022989"/>
    </source>
</evidence>
<dbReference type="CDD" id="cd13123">
    <property type="entry name" value="MATE_MurJ_like"/>
    <property type="match status" value="1"/>
</dbReference>
<dbReference type="STRING" id="937334.SAMN05444406_1293"/>